<accession>A0A5N6KWY8</accession>
<proteinExistence type="predicted"/>
<dbReference type="Proteomes" id="UP000327013">
    <property type="component" value="Unassembled WGS sequence"/>
</dbReference>
<comment type="caution">
    <text evidence="1">The sequence shown here is derived from an EMBL/GenBank/DDBJ whole genome shotgun (WGS) entry which is preliminary data.</text>
</comment>
<name>A0A5N6KWY8_9ROSI</name>
<keyword evidence="2" id="KW-1185">Reference proteome</keyword>
<organism evidence="1 2">
    <name type="scientific">Carpinus fangiana</name>
    <dbReference type="NCBI Taxonomy" id="176857"/>
    <lineage>
        <taxon>Eukaryota</taxon>
        <taxon>Viridiplantae</taxon>
        <taxon>Streptophyta</taxon>
        <taxon>Embryophyta</taxon>
        <taxon>Tracheophyta</taxon>
        <taxon>Spermatophyta</taxon>
        <taxon>Magnoliopsida</taxon>
        <taxon>eudicotyledons</taxon>
        <taxon>Gunneridae</taxon>
        <taxon>Pentapetalae</taxon>
        <taxon>rosids</taxon>
        <taxon>fabids</taxon>
        <taxon>Fagales</taxon>
        <taxon>Betulaceae</taxon>
        <taxon>Carpinus</taxon>
    </lineage>
</organism>
<evidence type="ECO:0000313" key="1">
    <source>
        <dbReference type="EMBL" id="KAB8356376.1"/>
    </source>
</evidence>
<dbReference type="AlphaFoldDB" id="A0A5N6KWY8"/>
<reference evidence="1 2" key="1">
    <citation type="submission" date="2019-06" db="EMBL/GenBank/DDBJ databases">
        <title>A chromosomal-level reference genome of Carpinus fangiana (Coryloideae, Betulaceae).</title>
        <authorList>
            <person name="Yang X."/>
            <person name="Wang Z."/>
            <person name="Zhang L."/>
            <person name="Hao G."/>
            <person name="Liu J."/>
            <person name="Yang Y."/>
        </authorList>
    </citation>
    <scope>NUCLEOTIDE SEQUENCE [LARGE SCALE GENOMIC DNA]</scope>
    <source>
        <strain evidence="1">Cfa_2016G</strain>
        <tissue evidence="1">Leaf</tissue>
    </source>
</reference>
<protein>
    <submittedName>
        <fullName evidence="1">Uncharacterized protein</fullName>
    </submittedName>
</protein>
<dbReference type="OrthoDB" id="2328572at2759"/>
<evidence type="ECO:0000313" key="2">
    <source>
        <dbReference type="Proteomes" id="UP000327013"/>
    </source>
</evidence>
<sequence>MPLLLMDKKTSLDMHLSQLKLATKFAEHCFLSSDTDWDDFTILAISMLIGHIITGFDRALEAITLSLSAMPSPMNSPSANEPYFSWGVLHIDNDDESIDLRHHLWLMQFQKAEGLLEHLDHDNQRMRHQQPVQAFSQKIMASECLHMWLSQRMQLVKRKFTNSMRRE</sequence>
<gene>
    <name evidence="1" type="ORF">FH972_023960</name>
</gene>
<dbReference type="EMBL" id="VIBQ01000016">
    <property type="protein sequence ID" value="KAB8356376.1"/>
    <property type="molecule type" value="Genomic_DNA"/>
</dbReference>